<dbReference type="Gene3D" id="4.10.220.110">
    <property type="match status" value="1"/>
</dbReference>
<comment type="caution">
    <text evidence="4">The sequence shown here is derived from an EMBL/GenBank/DDBJ whole genome shotgun (WGS) entry which is preliminary data.</text>
</comment>
<dbReference type="Pfam" id="PF10106">
    <property type="entry name" value="DUF2345"/>
    <property type="match status" value="1"/>
</dbReference>
<keyword evidence="1" id="KW-0175">Coiled coil</keyword>
<dbReference type="Gene3D" id="2.30.110.50">
    <property type="match status" value="1"/>
</dbReference>
<dbReference type="InterPro" id="IPR028244">
    <property type="entry name" value="T6SS_Rhs_Vgr_dom"/>
</dbReference>
<dbReference type="Gene3D" id="2.40.50.230">
    <property type="entry name" value="Gp5 N-terminal domain"/>
    <property type="match status" value="1"/>
</dbReference>
<dbReference type="RefSeq" id="WP_188693167.1">
    <property type="nucleotide sequence ID" value="NZ_BMLY01000003.1"/>
</dbReference>
<evidence type="ECO:0000259" key="3">
    <source>
        <dbReference type="Pfam" id="PF13296"/>
    </source>
</evidence>
<dbReference type="InterPro" id="IPR018769">
    <property type="entry name" value="VgrG2_DUF2345"/>
</dbReference>
<reference evidence="5" key="1">
    <citation type="journal article" date="2019" name="Int. J. Syst. Evol. Microbiol.">
        <title>The Global Catalogue of Microorganisms (GCM) 10K type strain sequencing project: providing services to taxonomists for standard genome sequencing and annotation.</title>
        <authorList>
            <consortium name="The Broad Institute Genomics Platform"/>
            <consortium name="The Broad Institute Genome Sequencing Center for Infectious Disease"/>
            <person name="Wu L."/>
            <person name="Ma J."/>
        </authorList>
    </citation>
    <scope>NUCLEOTIDE SEQUENCE [LARGE SCALE GENOMIC DNA]</scope>
    <source>
        <strain evidence="5">CGMCC 1.8860</strain>
    </source>
</reference>
<dbReference type="NCBIfam" id="TIGR03361">
    <property type="entry name" value="VI_Rhs_Vgr"/>
    <property type="match status" value="1"/>
</dbReference>
<sequence length="775" mass="84485">MAQQAYFLDINAYQAQLSVRDVCITEQLNKPYELKITVTTASELNLLQGLDKPALFTVCPVDEQLRARGGSLADAVGKPERLFHGVVTSCKRIGSTLDENIYEICIGPQLTRLANFIDTRLLQNVNVLDAIAKILRTDLNLTGHQVQFKTTREYPVLETLTQWRESSLAFITRLCESVGLFFYFSQETDKHQQTESLVFTDDLTGYIKATDVQLFRPESGLSANWSEAVLDLEIAAKPVIGQYGRADYNYRTSGGASLLGNKQAWASEQGFVGRDYQPGFHQKTTEEGVAAATLAFEIARAQQVLASGKSTVLAFTPGKIFRTDRIADPLAEFGWVLTKVVHTASRRSAWANTFEAIPADRIFRSPIGTTPIPKITGTIPARITSPSRYRHAYVDESGRYRVSFMYDKDAVAGNWPPAGSSRLMRLARPYAGDEYGFHMPLTDGTEIQVGFVEGSLERPYIAHAMHDQTKPDLLTNKNNSRAILRTLSGNKLRFEDKDERLSAKLSTPHQKSQLNLGFLVDSKKDPRGQGAELRTDGWLALRSAKGTWITADAQPGANGQQLDMQAALDELQQAQKLTQSLREAATLAHAELADLQTQTAFLQTHLTELKQAAILLSAPAGIASVTPDTIQTSAGKNLIFTAGGQTDFGILKSLTIAAGDAISFLANKLGIKLYAAKGNVDLQAQTGAMSLASRQAMTLTSTEGEITIAAKQKLTLLCGGAYIKLEGGAVEIGGPGDLKFKTASFGYTGPSSLQPKVAPLPDSKFIADLDDKYSL</sequence>
<evidence type="ECO:0000256" key="1">
    <source>
        <dbReference type="SAM" id="Coils"/>
    </source>
</evidence>
<dbReference type="SUPFAM" id="SSF69279">
    <property type="entry name" value="Phage tail proteins"/>
    <property type="match status" value="2"/>
</dbReference>
<feature type="domain" description="DUF2345" evidence="2">
    <location>
        <begin position="604"/>
        <end position="751"/>
    </location>
</feature>
<dbReference type="InterPro" id="IPR006533">
    <property type="entry name" value="T6SS_Vgr_RhsGE"/>
</dbReference>
<dbReference type="Pfam" id="PF05954">
    <property type="entry name" value="Phage_GPD"/>
    <property type="match status" value="1"/>
</dbReference>
<feature type="domain" description="Putative type VI secretion system Rhs element associated Vgr" evidence="3">
    <location>
        <begin position="486"/>
        <end position="585"/>
    </location>
</feature>
<dbReference type="Proteomes" id="UP000621859">
    <property type="component" value="Unassembled WGS sequence"/>
</dbReference>
<keyword evidence="5" id="KW-1185">Reference proteome</keyword>
<accession>A0ABQ2PMV9</accession>
<dbReference type="InterPro" id="IPR037026">
    <property type="entry name" value="Vgr_OB-fold_dom_sf"/>
</dbReference>
<dbReference type="Gene3D" id="3.55.50.10">
    <property type="entry name" value="Baseplate protein-like domains"/>
    <property type="match status" value="1"/>
</dbReference>
<evidence type="ECO:0000259" key="2">
    <source>
        <dbReference type="Pfam" id="PF10106"/>
    </source>
</evidence>
<organism evidence="4 5">
    <name type="scientific">Silvimonas amylolytica</name>
    <dbReference type="NCBI Taxonomy" id="449663"/>
    <lineage>
        <taxon>Bacteria</taxon>
        <taxon>Pseudomonadati</taxon>
        <taxon>Pseudomonadota</taxon>
        <taxon>Betaproteobacteria</taxon>
        <taxon>Neisseriales</taxon>
        <taxon>Chitinibacteraceae</taxon>
        <taxon>Silvimonas</taxon>
    </lineage>
</organism>
<dbReference type="Pfam" id="PF13296">
    <property type="entry name" value="T6SS_Vgr"/>
    <property type="match status" value="1"/>
</dbReference>
<dbReference type="SUPFAM" id="SSF69255">
    <property type="entry name" value="gp5 N-terminal domain-like"/>
    <property type="match status" value="1"/>
</dbReference>
<dbReference type="EMBL" id="BMLY01000003">
    <property type="protein sequence ID" value="GGP26362.1"/>
    <property type="molecule type" value="Genomic_DNA"/>
</dbReference>
<feature type="coiled-coil region" evidence="1">
    <location>
        <begin position="557"/>
        <end position="584"/>
    </location>
</feature>
<gene>
    <name evidence="4" type="ORF">GCM10010971_21810</name>
</gene>
<dbReference type="NCBIfam" id="TIGR01646">
    <property type="entry name" value="vgr_GE"/>
    <property type="match status" value="1"/>
</dbReference>
<proteinExistence type="predicted"/>
<name>A0ABQ2PMV9_9NEIS</name>
<protein>
    <submittedName>
        <fullName evidence="4">Type IV secretion protein Rhs</fullName>
    </submittedName>
</protein>
<evidence type="ECO:0000313" key="5">
    <source>
        <dbReference type="Proteomes" id="UP000621859"/>
    </source>
</evidence>
<evidence type="ECO:0000313" key="4">
    <source>
        <dbReference type="EMBL" id="GGP26362.1"/>
    </source>
</evidence>
<dbReference type="InterPro" id="IPR017847">
    <property type="entry name" value="T6SS_RhsGE_Vgr_subset"/>
</dbReference>